<dbReference type="OrthoDB" id="10264829at2759"/>
<feature type="domain" description="Rubredoxin-like" evidence="3">
    <location>
        <begin position="202"/>
        <end position="242"/>
    </location>
</feature>
<accession>A0A1U7WU73</accession>
<sequence>MSASAVVAGASASSCSAAYSRNLGITKSNASIPSPKSSTSPICQRTSFQGLSLQEAKRGVSNSFLAESKRNSTSIGGRSRTLEITARSTAAKNIEVEVDKPLGLTLGPKNGGGVVITGIENGGNAARAGLKVGDQVVYTSSFFGDELWPADKLGFTKTAIQAKPDSVYFVVSRGVDVDVKRLPKRPAPPQFGRKLTDAQKARATHICLDCGYIYTLPKSFDDQPEDYACPQCRAPKKRFAKYDVNTGRAIGGGLPPIGVIIGLIAGIGGVGALLVYGLQ</sequence>
<organism evidence="4 5">
    <name type="scientific">Nicotiana sylvestris</name>
    <name type="common">Wood tobacco</name>
    <name type="synonym">South American tobacco</name>
    <dbReference type="NCBI Taxonomy" id="4096"/>
    <lineage>
        <taxon>Eukaryota</taxon>
        <taxon>Viridiplantae</taxon>
        <taxon>Streptophyta</taxon>
        <taxon>Embryophyta</taxon>
        <taxon>Tracheophyta</taxon>
        <taxon>Spermatophyta</taxon>
        <taxon>Magnoliopsida</taxon>
        <taxon>eudicotyledons</taxon>
        <taxon>Gunneridae</taxon>
        <taxon>Pentapetalae</taxon>
        <taxon>asterids</taxon>
        <taxon>lamiids</taxon>
        <taxon>Solanales</taxon>
        <taxon>Solanaceae</taxon>
        <taxon>Nicotianoideae</taxon>
        <taxon>Nicotianeae</taxon>
        <taxon>Nicotiana</taxon>
    </lineage>
</organism>
<evidence type="ECO:0000259" key="3">
    <source>
        <dbReference type="PROSITE" id="PS50903"/>
    </source>
</evidence>
<feature type="transmembrane region" description="Helical" evidence="1">
    <location>
        <begin position="257"/>
        <end position="278"/>
    </location>
</feature>
<dbReference type="CDD" id="cd00350">
    <property type="entry name" value="rubredoxin_like"/>
    <property type="match status" value="1"/>
</dbReference>
<reference evidence="4" key="1">
    <citation type="journal article" date="2013" name="Genome Biol.">
        <title>Reference genomes and transcriptomes of Nicotiana sylvestris and Nicotiana tomentosiformis.</title>
        <authorList>
            <person name="Sierro N."/>
            <person name="Battey J.N."/>
            <person name="Ouadi S."/>
            <person name="Bovet L."/>
            <person name="Goepfert S."/>
            <person name="Bakaher N."/>
            <person name="Peitsch M.C."/>
            <person name="Ivanov N.V."/>
        </authorList>
    </citation>
    <scope>NUCLEOTIDE SEQUENCE [LARGE SCALE GENOMIC DNA]</scope>
</reference>
<dbReference type="PANTHER" id="PTHR47661">
    <property type="entry name" value="PHOSPHOGLUCAN PHOSPHATASE LSF1, CHLOROPLASTIC"/>
    <property type="match status" value="1"/>
</dbReference>
<evidence type="ECO:0000259" key="2">
    <source>
        <dbReference type="PROSITE" id="PS50106"/>
    </source>
</evidence>
<keyword evidence="1" id="KW-1133">Transmembrane helix</keyword>
<evidence type="ECO:0000256" key="1">
    <source>
        <dbReference type="SAM" id="Phobius"/>
    </source>
</evidence>
<dbReference type="InterPro" id="IPR024934">
    <property type="entry name" value="Rubredoxin-like_dom"/>
</dbReference>
<gene>
    <name evidence="5" type="primary">LOC104230935</name>
</gene>
<dbReference type="GO" id="GO:0005506">
    <property type="term" value="F:iron ion binding"/>
    <property type="evidence" value="ECO:0007669"/>
    <property type="project" value="InterPro"/>
</dbReference>
<dbReference type="RefSeq" id="XP_009782148.1">
    <property type="nucleotide sequence ID" value="XM_009783846.1"/>
</dbReference>
<dbReference type="AlphaFoldDB" id="A0A1U7WU73"/>
<dbReference type="GeneID" id="104230935"/>
<dbReference type="PROSITE" id="PS50106">
    <property type="entry name" value="PDZ"/>
    <property type="match status" value="1"/>
</dbReference>
<dbReference type="STRING" id="4096.A0A1U7WU73"/>
<dbReference type="InterPro" id="IPR036034">
    <property type="entry name" value="PDZ_sf"/>
</dbReference>
<dbReference type="eggNOG" id="ENOG502QQ5Y">
    <property type="taxonomic scope" value="Eukaryota"/>
</dbReference>
<dbReference type="Gene3D" id="2.30.42.10">
    <property type="match status" value="1"/>
</dbReference>
<dbReference type="Proteomes" id="UP000189701">
    <property type="component" value="Unplaced"/>
</dbReference>
<feature type="domain" description="PDZ" evidence="2">
    <location>
        <begin position="81"/>
        <end position="137"/>
    </location>
</feature>
<dbReference type="PROSITE" id="PS50903">
    <property type="entry name" value="RUBREDOXIN_LIKE"/>
    <property type="match status" value="1"/>
</dbReference>
<keyword evidence="1" id="KW-0472">Membrane</keyword>
<dbReference type="InterPro" id="IPR001478">
    <property type="entry name" value="PDZ"/>
</dbReference>
<keyword evidence="1" id="KW-0812">Transmembrane</keyword>
<dbReference type="KEGG" id="nsy:104230935"/>
<dbReference type="SUPFAM" id="SSF57802">
    <property type="entry name" value="Rubredoxin-like"/>
    <property type="match status" value="1"/>
</dbReference>
<dbReference type="SUPFAM" id="SSF50156">
    <property type="entry name" value="PDZ domain-like"/>
    <property type="match status" value="1"/>
</dbReference>
<protein>
    <submittedName>
        <fullName evidence="5">Uncharacterized protein LOC104230935</fullName>
    </submittedName>
</protein>
<evidence type="ECO:0000313" key="5">
    <source>
        <dbReference type="RefSeq" id="XP_009782148.1"/>
    </source>
</evidence>
<dbReference type="Gene3D" id="2.20.28.10">
    <property type="match status" value="1"/>
</dbReference>
<reference evidence="5" key="2">
    <citation type="submission" date="2025-08" db="UniProtKB">
        <authorList>
            <consortium name="RefSeq"/>
        </authorList>
    </citation>
    <scope>IDENTIFICATION</scope>
    <source>
        <tissue evidence="5">Leaf</tissue>
    </source>
</reference>
<evidence type="ECO:0000313" key="4">
    <source>
        <dbReference type="Proteomes" id="UP000189701"/>
    </source>
</evidence>
<name>A0A1U7WU73_NICSY</name>
<keyword evidence="4" id="KW-1185">Reference proteome</keyword>
<dbReference type="PANTHER" id="PTHR47661:SF4">
    <property type="entry name" value="OS08G0162600 PROTEIN"/>
    <property type="match status" value="1"/>
</dbReference>
<proteinExistence type="predicted"/>